<dbReference type="AlphaFoldDB" id="A0A4Q7IJ39"/>
<dbReference type="RefSeq" id="WP_165385636.1">
    <property type="nucleotide sequence ID" value="NZ_PPSX01000088.1"/>
</dbReference>
<dbReference type="EMBL" id="PPSX01000088">
    <property type="protein sequence ID" value="RZQ51621.1"/>
    <property type="molecule type" value="Genomic_DNA"/>
</dbReference>
<accession>A0A4Q7IJ39</accession>
<organism evidence="1 2">
    <name type="scientific">Pseudoalteromonas phenolica</name>
    <dbReference type="NCBI Taxonomy" id="161398"/>
    <lineage>
        <taxon>Bacteria</taxon>
        <taxon>Pseudomonadati</taxon>
        <taxon>Pseudomonadota</taxon>
        <taxon>Gammaproteobacteria</taxon>
        <taxon>Alteromonadales</taxon>
        <taxon>Pseudoalteromonadaceae</taxon>
        <taxon>Pseudoalteromonas</taxon>
    </lineage>
</organism>
<gene>
    <name evidence="1" type="ORF">C1E23_18490</name>
</gene>
<evidence type="ECO:0000313" key="1">
    <source>
        <dbReference type="EMBL" id="RZQ51621.1"/>
    </source>
</evidence>
<feature type="non-terminal residue" evidence="1">
    <location>
        <position position="1"/>
    </location>
</feature>
<evidence type="ECO:0000313" key="2">
    <source>
        <dbReference type="Proteomes" id="UP000291338"/>
    </source>
</evidence>
<proteinExistence type="predicted"/>
<protein>
    <submittedName>
        <fullName evidence="1">Uncharacterized protein</fullName>
    </submittedName>
</protein>
<sequence>FGNALGNSIVAGLQSKQTQANVDKATQVGNEVYEREIASGKSDKAAKFAAAQAMAQSNGGAVSLSEPSDSGILPSYGTSNPDATSGFYLSSGSEKGFIHYDASMNDVAEFLVGSSAYDLGMSHASQMFGIKQSADIAFKNGVAEGIHNVRAATANRIANARGFNANYMTSQQWQGIAQNQLSKWNRELKNDVMGLVVNIAAAPSMIMGAGQLANWGVRGLIGLGRAAGSSYAHIGRSISAYGWQQSALNVMARANPVMNPVHSIGNFATRTGLARNSFNFAPTALQNTINQGAAVLAARTSVLANQVGTGLKAGFNSNPFGVTTADIGAGLVSGTINTTFAYAMDPTKGLLDYGVDFASGFVGGVGGNMLAGRVKNAMMGGQVGVSSSLGATIYSEGIGGAVSGFASNTISQAYALAKNPASFNFDSQGMGYSILSSALIGSSIAKYNPDGAPTTQVGLNASVGSSVNANWHDFINHWFATGANNPLKN</sequence>
<reference evidence="1 2" key="1">
    <citation type="submission" date="2018-01" db="EMBL/GenBank/DDBJ databases">
        <title>Co-occurrence of chitin degradation, pigmentation and bioactivity in marine Pseudoalteromonas.</title>
        <authorList>
            <person name="Paulsen S."/>
            <person name="Gram L."/>
            <person name="Machado H."/>
        </authorList>
    </citation>
    <scope>NUCLEOTIDE SEQUENCE [LARGE SCALE GENOMIC DNA]</scope>
    <source>
        <strain evidence="1 2">S3898</strain>
    </source>
</reference>
<name>A0A4Q7IJ39_9GAMM</name>
<comment type="caution">
    <text evidence="1">The sequence shown here is derived from an EMBL/GenBank/DDBJ whole genome shotgun (WGS) entry which is preliminary data.</text>
</comment>
<dbReference type="Proteomes" id="UP000291338">
    <property type="component" value="Unassembled WGS sequence"/>
</dbReference>